<sequence>MNNQSAVSALPAPDDHAQRLPEGIHDLTVIRADLKIHHNRFGDKYAALHLTYASDNGLTASSMTPEFRGGIVGALAALQEAVLNLRDLTPERLMSLRGRRVRATISHRAYRNAIYANVTALEGRAL</sequence>
<dbReference type="AlphaFoldDB" id="A0AAE3XI28"/>
<dbReference type="EMBL" id="JAVDQK010000028">
    <property type="protein sequence ID" value="MDR6221294.1"/>
    <property type="molecule type" value="Genomic_DNA"/>
</dbReference>
<evidence type="ECO:0000313" key="2">
    <source>
        <dbReference type="Proteomes" id="UP001185331"/>
    </source>
</evidence>
<dbReference type="RefSeq" id="WP_309859034.1">
    <property type="nucleotide sequence ID" value="NZ_JAVDQJ010000026.1"/>
</dbReference>
<proteinExistence type="predicted"/>
<dbReference type="Proteomes" id="UP001185331">
    <property type="component" value="Unassembled WGS sequence"/>
</dbReference>
<organism evidence="1 2">
    <name type="scientific">Deinococcus soli</name>
    <name type="common">ex Cha et al. 2016</name>
    <dbReference type="NCBI Taxonomy" id="1309411"/>
    <lineage>
        <taxon>Bacteria</taxon>
        <taxon>Thermotogati</taxon>
        <taxon>Deinococcota</taxon>
        <taxon>Deinococci</taxon>
        <taxon>Deinococcales</taxon>
        <taxon>Deinococcaceae</taxon>
        <taxon>Deinococcus</taxon>
    </lineage>
</organism>
<protein>
    <submittedName>
        <fullName evidence="1">Uncharacterized protein</fullName>
    </submittedName>
</protein>
<name>A0AAE3XI28_9DEIO</name>
<comment type="caution">
    <text evidence="1">The sequence shown here is derived from an EMBL/GenBank/DDBJ whole genome shotgun (WGS) entry which is preliminary data.</text>
</comment>
<gene>
    <name evidence="1" type="ORF">J2Y00_004926</name>
</gene>
<accession>A0AAE3XI28</accession>
<reference evidence="1" key="1">
    <citation type="submission" date="2023-07" db="EMBL/GenBank/DDBJ databases">
        <title>Sorghum-associated microbial communities from plants grown in Nebraska, USA.</title>
        <authorList>
            <person name="Schachtman D."/>
        </authorList>
    </citation>
    <scope>NUCLEOTIDE SEQUENCE</scope>
    <source>
        <strain evidence="1">BE330</strain>
    </source>
</reference>
<evidence type="ECO:0000313" key="1">
    <source>
        <dbReference type="EMBL" id="MDR6221294.1"/>
    </source>
</evidence>